<feature type="region of interest" description="Disordered" evidence="1">
    <location>
        <begin position="1"/>
        <end position="23"/>
    </location>
</feature>
<evidence type="ECO:0000313" key="3">
    <source>
        <dbReference type="WBParaSite" id="maker-PairedContig_767-snap-gene-1.23-mRNA-1"/>
    </source>
</evidence>
<protein>
    <submittedName>
        <fullName evidence="3">Uncharacterized protein</fullName>
    </submittedName>
</protein>
<evidence type="ECO:0000256" key="2">
    <source>
        <dbReference type="SAM" id="Phobius"/>
    </source>
</evidence>
<feature type="compositionally biased region" description="Polar residues" evidence="1">
    <location>
        <begin position="1"/>
        <end position="10"/>
    </location>
</feature>
<proteinExistence type="predicted"/>
<organism evidence="3">
    <name type="scientific">Wuchereria bancrofti</name>
    <dbReference type="NCBI Taxonomy" id="6293"/>
    <lineage>
        <taxon>Eukaryota</taxon>
        <taxon>Metazoa</taxon>
        <taxon>Ecdysozoa</taxon>
        <taxon>Nematoda</taxon>
        <taxon>Chromadorea</taxon>
        <taxon>Rhabditida</taxon>
        <taxon>Spirurina</taxon>
        <taxon>Spiruromorpha</taxon>
        <taxon>Filarioidea</taxon>
        <taxon>Onchocercidae</taxon>
        <taxon>Wuchereria</taxon>
    </lineage>
</organism>
<dbReference type="WBParaSite" id="maker-PairedContig_767-snap-gene-1.23-mRNA-1">
    <property type="protein sequence ID" value="maker-PairedContig_767-snap-gene-1.23-mRNA-1"/>
    <property type="gene ID" value="maker-PairedContig_767-snap-gene-1.23"/>
</dbReference>
<keyword evidence="2" id="KW-0472">Membrane</keyword>
<sequence>MQFNTNTTPADSGEPKTQDDNEEKLYTKAIMRAYARRSALLEPTAIHPPGLILNDDTLQEGPQIQEGELTDGLFMKLLNDPRVWSLTALNLIVAVTCFAILIITAVFLIKIVDVNKTVLFLTVLN</sequence>
<feature type="transmembrane region" description="Helical" evidence="2">
    <location>
        <begin position="83"/>
        <end position="109"/>
    </location>
</feature>
<keyword evidence="2" id="KW-0812">Transmembrane</keyword>
<feature type="compositionally biased region" description="Basic and acidic residues" evidence="1">
    <location>
        <begin position="13"/>
        <end position="23"/>
    </location>
</feature>
<dbReference type="AlphaFoldDB" id="A0A1I8F089"/>
<keyword evidence="2" id="KW-1133">Transmembrane helix</keyword>
<evidence type="ECO:0000256" key="1">
    <source>
        <dbReference type="SAM" id="MobiDB-lite"/>
    </source>
</evidence>
<name>A0A1I8F089_WUCBA</name>
<reference evidence="3" key="1">
    <citation type="submission" date="2016-11" db="UniProtKB">
        <authorList>
            <consortium name="WormBaseParasite"/>
        </authorList>
    </citation>
    <scope>IDENTIFICATION</scope>
    <source>
        <strain evidence="3">pt0022</strain>
    </source>
</reference>
<accession>A0A1I8F089</accession>